<feature type="domain" description="Peptidase S9 prolyl oligopeptidase catalytic" evidence="7">
    <location>
        <begin position="522"/>
        <end position="746"/>
    </location>
</feature>
<keyword evidence="10" id="KW-1185">Reference proteome</keyword>
<evidence type="ECO:0000256" key="3">
    <source>
        <dbReference type="ARBA" id="ARBA00022801"/>
    </source>
</evidence>
<dbReference type="Gene3D" id="3.40.50.1820">
    <property type="entry name" value="alpha/beta hydrolase"/>
    <property type="match status" value="1"/>
</dbReference>
<keyword evidence="3 6" id="KW-0378">Hydrolase</keyword>
<dbReference type="InterPro" id="IPR029058">
    <property type="entry name" value="AB_hydrolase_fold"/>
</dbReference>
<dbReference type="PANTHER" id="PTHR11757:SF19">
    <property type="entry name" value="PROLYL ENDOPEPTIDASE-LIKE"/>
    <property type="match status" value="1"/>
</dbReference>
<dbReference type="Pfam" id="PF00326">
    <property type="entry name" value="Peptidase_S9"/>
    <property type="match status" value="1"/>
</dbReference>
<dbReference type="InterPro" id="IPR051543">
    <property type="entry name" value="Serine_Peptidase_S9A"/>
</dbReference>
<evidence type="ECO:0000256" key="5">
    <source>
        <dbReference type="ARBA" id="ARBA00045448"/>
    </source>
</evidence>
<dbReference type="Proteomes" id="UP001479436">
    <property type="component" value="Unassembled WGS sequence"/>
</dbReference>
<evidence type="ECO:0000256" key="2">
    <source>
        <dbReference type="ARBA" id="ARBA00022670"/>
    </source>
</evidence>
<proteinExistence type="inferred from homology"/>
<dbReference type="Pfam" id="PF02897">
    <property type="entry name" value="Peptidase_S9_N"/>
    <property type="match status" value="1"/>
</dbReference>
<evidence type="ECO:0000313" key="10">
    <source>
        <dbReference type="Proteomes" id="UP001479436"/>
    </source>
</evidence>
<evidence type="ECO:0000259" key="7">
    <source>
        <dbReference type="Pfam" id="PF00326"/>
    </source>
</evidence>
<dbReference type="InterPro" id="IPR002470">
    <property type="entry name" value="Peptidase_S9A"/>
</dbReference>
<evidence type="ECO:0000256" key="6">
    <source>
        <dbReference type="RuleBase" id="RU368024"/>
    </source>
</evidence>
<name>A0ABR2WZ48_9FUNG</name>
<dbReference type="Gene3D" id="2.130.10.120">
    <property type="entry name" value="Prolyl oligopeptidase, N-terminal domain"/>
    <property type="match status" value="1"/>
</dbReference>
<comment type="caution">
    <text evidence="9">The sequence shown here is derived from an EMBL/GenBank/DDBJ whole genome shotgun (WGS) entry which is preliminary data.</text>
</comment>
<evidence type="ECO:0000259" key="8">
    <source>
        <dbReference type="Pfam" id="PF02897"/>
    </source>
</evidence>
<evidence type="ECO:0000256" key="4">
    <source>
        <dbReference type="ARBA" id="ARBA00022825"/>
    </source>
</evidence>
<evidence type="ECO:0000313" key="9">
    <source>
        <dbReference type="EMBL" id="KAK9766774.1"/>
    </source>
</evidence>
<feature type="domain" description="Peptidase S9A N-terminal" evidence="8">
    <location>
        <begin position="44"/>
        <end position="454"/>
    </location>
</feature>
<dbReference type="SUPFAM" id="SSF50993">
    <property type="entry name" value="Peptidase/esterase 'gauge' domain"/>
    <property type="match status" value="1"/>
</dbReference>
<dbReference type="InterPro" id="IPR023302">
    <property type="entry name" value="Pept_S9A_N"/>
</dbReference>
<reference evidence="9 10" key="1">
    <citation type="submission" date="2023-04" db="EMBL/GenBank/DDBJ databases">
        <title>Genome of Basidiobolus ranarum AG-B5.</title>
        <authorList>
            <person name="Stajich J.E."/>
            <person name="Carter-House D."/>
            <person name="Gryganskyi A."/>
        </authorList>
    </citation>
    <scope>NUCLEOTIDE SEQUENCE [LARGE SCALE GENOMIC DNA]</scope>
    <source>
        <strain evidence="9 10">AG-B5</strain>
    </source>
</reference>
<protein>
    <recommendedName>
        <fullName evidence="6">Prolyl endopeptidase</fullName>
        <ecNumber evidence="6">3.4.21.-</ecNumber>
    </recommendedName>
</protein>
<comment type="function">
    <text evidence="5">Serine peptidase whose precise substrate specificity remains unclear. Does not cleave peptides after a arginine or lysine residue. Regulates trans-Golgi network morphology and sorting by regulating the membrane binding of the AP-1 complex. May play a role in the regulation of synaptic vesicle exocytosis.</text>
</comment>
<dbReference type="InterPro" id="IPR001375">
    <property type="entry name" value="Peptidase_S9_cat"/>
</dbReference>
<dbReference type="EMBL" id="JASJQH010000125">
    <property type="protein sequence ID" value="KAK9766774.1"/>
    <property type="molecule type" value="Genomic_DNA"/>
</dbReference>
<evidence type="ECO:0000256" key="1">
    <source>
        <dbReference type="ARBA" id="ARBA00005228"/>
    </source>
</evidence>
<dbReference type="EC" id="3.4.21.-" evidence="6"/>
<gene>
    <name evidence="9" type="ORF">K7432_003881</name>
</gene>
<dbReference type="SUPFAM" id="SSF53474">
    <property type="entry name" value="alpha/beta-Hydrolases"/>
    <property type="match status" value="1"/>
</dbReference>
<dbReference type="PRINTS" id="PR00862">
    <property type="entry name" value="PROLIGOPTASE"/>
</dbReference>
<comment type="similarity">
    <text evidence="1 6">Belongs to the peptidase S9A family.</text>
</comment>
<keyword evidence="4 6" id="KW-0720">Serine protease</keyword>
<keyword evidence="2 6" id="KW-0645">Protease</keyword>
<dbReference type="PANTHER" id="PTHR11757">
    <property type="entry name" value="PROTEASE FAMILY S9A OLIGOPEPTIDASE"/>
    <property type="match status" value="1"/>
</dbReference>
<sequence>MSQLLRRLCLAKGPHIKQLISTSVRIGSIQTFNMSTKSLKAPITPKEELYHEYHGRKFLDNYHWLKDANSEKSPKILDYLKKENEYADAILEDTTELREQIYKEMVARIKETDVSVPYRRGDYEYYVRTEEGLQYSIQCRRKVGSVEEEILLDLNKLDEKQIVLGKFSPSPDNKWLAYSLDTTGAEKFTVYFKNLETGEVLSGAGLSIPEASYPLVWANDNKTVYYTVLDDILRSYEVRKHIVGSSYEEDEVVFSDPDQKFEVDVSKSSSSKYIFIHTASSQTSEILFLNADEASSTPTLFQKRKFDVLYEIDHIADDKFAVLTNQKGDQRYLNNLLCWCTLDNTESEYWKPLLAYSEDAYIEEMLPLAKGISLFERSQGLTRIRILNLEHGSDVQVKDQHYLEFDQDVYTVENDYKHSQYQDSILRFTYSTMITPEQTFDYDLSTRERSLLKQVEVLGGFKSNDYTTKRIYVSVPSTASPGSEFRVPVSIVYKTSMFKGDGSNPCMLYGYGSYGLSMDPDFTSSIFSYVDRGFVYAIAHIRGGSEMGRKWYEVEGKFMHKKNTFNDFVACAEALIDQKYTSPSRLAIEGRSAGGMLMGCVINLRPDLFRAAIAGVPFVDVINTMMDASIPLTIAEYEEWGNPEDEATFDYMLSYSPYENIARGVKTPNILIRAGLNDPRVSYWEPAKWAAKLREYGAEGAEGDSDKRVILNKTSMGSGHFGLSGRYDYLKDKALEYAFIIRYVGSENEMAPDVSNLKLSNM</sequence>
<organism evidence="9 10">
    <name type="scientific">Basidiobolus ranarum</name>
    <dbReference type="NCBI Taxonomy" id="34480"/>
    <lineage>
        <taxon>Eukaryota</taxon>
        <taxon>Fungi</taxon>
        <taxon>Fungi incertae sedis</taxon>
        <taxon>Zoopagomycota</taxon>
        <taxon>Entomophthoromycotina</taxon>
        <taxon>Basidiobolomycetes</taxon>
        <taxon>Basidiobolales</taxon>
        <taxon>Basidiobolaceae</taxon>
        <taxon>Basidiobolus</taxon>
    </lineage>
</organism>
<accession>A0ABR2WZ48</accession>